<dbReference type="InterPro" id="IPR051678">
    <property type="entry name" value="AGP_Transferase"/>
</dbReference>
<dbReference type="PANTHER" id="PTHR21310">
    <property type="entry name" value="AMINOGLYCOSIDE PHOSPHOTRANSFERASE-RELATED-RELATED"/>
    <property type="match status" value="1"/>
</dbReference>
<gene>
    <name evidence="1" type="ORF">F5X68DRAFT_132332</name>
</gene>
<reference evidence="1" key="1">
    <citation type="journal article" date="2021" name="Nat. Commun.">
        <title>Genetic determinants of endophytism in the Arabidopsis root mycobiome.</title>
        <authorList>
            <person name="Mesny F."/>
            <person name="Miyauchi S."/>
            <person name="Thiergart T."/>
            <person name="Pickel B."/>
            <person name="Atanasova L."/>
            <person name="Karlsson M."/>
            <person name="Huettel B."/>
            <person name="Barry K.W."/>
            <person name="Haridas S."/>
            <person name="Chen C."/>
            <person name="Bauer D."/>
            <person name="Andreopoulos W."/>
            <person name="Pangilinan J."/>
            <person name="LaButti K."/>
            <person name="Riley R."/>
            <person name="Lipzen A."/>
            <person name="Clum A."/>
            <person name="Drula E."/>
            <person name="Henrissat B."/>
            <person name="Kohler A."/>
            <person name="Grigoriev I.V."/>
            <person name="Martin F.M."/>
            <person name="Hacquard S."/>
        </authorList>
    </citation>
    <scope>NUCLEOTIDE SEQUENCE</scope>
    <source>
        <strain evidence="1">MPI-SDFR-AT-0117</strain>
    </source>
</reference>
<keyword evidence="2" id="KW-1185">Reference proteome</keyword>
<sequence>MVRASWPSTVQFPGEKIIYEAATSEYLRRNTNIPIPQVSHYDRESDVGPILIMSRVENGGDMTDPLAIQGRDPDLTPALNTDLPERMIRNLWGKMAWVMLDLVKPTLPRIGSLLKVDGAIQVAGRPLTQNMSSMTQLAHIPTAIFPPESKTFSTADEWYLELSKMHLAQLLFQHNDLVSSEDDCRNKYVARQLFRQLAKQGRLSTFGFAEDSWSAAAAAREVARPKISAPSGSSDFRIWCDDFRPVNVLVNTHETDGEVEVVAVIDWEFTYAAPAQFALDPPWWLLFETPEMWRPSGVDEWSKAYEPQLQIWLQAVEEQEQGVAFLDGIPLSVHMRESWETGRFWLNYAARKSWVFDAVYWTFLDELFFGARDAGVPDEELWKTRLDLLGSEEQDGMEAFVEWKMHESRERMLVDWEPAEARRRLSEVLFEHGDEGSC</sequence>
<dbReference type="PANTHER" id="PTHR21310:SF37">
    <property type="entry name" value="AMINOGLYCOSIDE PHOSPHOTRANSFERASE DOMAIN-CONTAINING PROTEIN"/>
    <property type="match status" value="1"/>
</dbReference>
<protein>
    <submittedName>
        <fullName evidence="1">Phosphotransferase</fullName>
    </submittedName>
</protein>
<evidence type="ECO:0000313" key="2">
    <source>
        <dbReference type="Proteomes" id="UP000770015"/>
    </source>
</evidence>
<name>A0A9P8VF79_9PEZI</name>
<proteinExistence type="predicted"/>
<comment type="caution">
    <text evidence="1">The sequence shown here is derived from an EMBL/GenBank/DDBJ whole genome shotgun (WGS) entry which is preliminary data.</text>
</comment>
<accession>A0A9P8VF79</accession>
<dbReference type="EMBL" id="JAGSXJ010000008">
    <property type="protein sequence ID" value="KAH6689067.1"/>
    <property type="molecule type" value="Genomic_DNA"/>
</dbReference>
<dbReference type="Proteomes" id="UP000770015">
    <property type="component" value="Unassembled WGS sequence"/>
</dbReference>
<dbReference type="AlphaFoldDB" id="A0A9P8VF79"/>
<evidence type="ECO:0000313" key="1">
    <source>
        <dbReference type="EMBL" id="KAH6689067.1"/>
    </source>
</evidence>
<organism evidence="1 2">
    <name type="scientific">Plectosphaerella plurivora</name>
    <dbReference type="NCBI Taxonomy" id="936078"/>
    <lineage>
        <taxon>Eukaryota</taxon>
        <taxon>Fungi</taxon>
        <taxon>Dikarya</taxon>
        <taxon>Ascomycota</taxon>
        <taxon>Pezizomycotina</taxon>
        <taxon>Sordariomycetes</taxon>
        <taxon>Hypocreomycetidae</taxon>
        <taxon>Glomerellales</taxon>
        <taxon>Plectosphaerellaceae</taxon>
        <taxon>Plectosphaerella</taxon>
    </lineage>
</organism>
<dbReference type="OrthoDB" id="5412996at2759"/>